<reference evidence="1" key="1">
    <citation type="submission" date="2022-12" db="EMBL/GenBank/DDBJ databases">
        <title>Reference genome sequencing for broad-spectrum identification of bacterial and archaeal isolates by mass spectrometry.</title>
        <authorList>
            <person name="Sekiguchi Y."/>
            <person name="Tourlousse D.M."/>
        </authorList>
    </citation>
    <scope>NUCLEOTIDE SEQUENCE</scope>
    <source>
        <strain evidence="1">14</strain>
    </source>
</reference>
<name>A0A9W6FN70_9MICO</name>
<keyword evidence="2" id="KW-1185">Reference proteome</keyword>
<dbReference type="InterPro" id="IPR032716">
    <property type="entry name" value="ACC_epsilon"/>
</dbReference>
<organism evidence="1 2">
    <name type="scientific">Agromyces rhizosphaerae</name>
    <dbReference type="NCBI Taxonomy" id="88374"/>
    <lineage>
        <taxon>Bacteria</taxon>
        <taxon>Bacillati</taxon>
        <taxon>Actinomycetota</taxon>
        <taxon>Actinomycetes</taxon>
        <taxon>Micrococcales</taxon>
        <taxon>Microbacteriaceae</taxon>
        <taxon>Agromyces</taxon>
    </lineage>
</organism>
<evidence type="ECO:0000313" key="1">
    <source>
        <dbReference type="EMBL" id="GLI26115.1"/>
    </source>
</evidence>
<comment type="caution">
    <text evidence="1">The sequence shown here is derived from an EMBL/GenBank/DDBJ whole genome shotgun (WGS) entry which is preliminary data.</text>
</comment>
<evidence type="ECO:0008006" key="3">
    <source>
        <dbReference type="Google" id="ProtNLM"/>
    </source>
</evidence>
<sequence>MAQITPPPDQEFDAADVRITTPGIPAEEAAAAAAVVAAAIRAEQAERHALPVAVRDLWSHPRRRLREPVIAEPGGWRAFRG</sequence>
<dbReference type="EMBL" id="BSDP01000001">
    <property type="protein sequence ID" value="GLI26115.1"/>
    <property type="molecule type" value="Genomic_DNA"/>
</dbReference>
<dbReference type="Proteomes" id="UP001144396">
    <property type="component" value="Unassembled WGS sequence"/>
</dbReference>
<accession>A0A9W6FN70</accession>
<gene>
    <name evidence="1" type="ORF">ARHIZOSPH14_03570</name>
</gene>
<proteinExistence type="predicted"/>
<dbReference type="RefSeq" id="WP_281882113.1">
    <property type="nucleotide sequence ID" value="NZ_BSDP01000001.1"/>
</dbReference>
<dbReference type="GO" id="GO:0004658">
    <property type="term" value="F:propionyl-CoA carboxylase activity"/>
    <property type="evidence" value="ECO:0007669"/>
    <property type="project" value="InterPro"/>
</dbReference>
<evidence type="ECO:0000313" key="2">
    <source>
        <dbReference type="Proteomes" id="UP001144396"/>
    </source>
</evidence>
<dbReference type="AlphaFoldDB" id="A0A9W6FN70"/>
<dbReference type="GO" id="GO:0003989">
    <property type="term" value="F:acetyl-CoA carboxylase activity"/>
    <property type="evidence" value="ECO:0007669"/>
    <property type="project" value="InterPro"/>
</dbReference>
<dbReference type="Pfam" id="PF13822">
    <property type="entry name" value="ACC_epsilon"/>
    <property type="match status" value="1"/>
</dbReference>
<protein>
    <recommendedName>
        <fullName evidence="3">Acyl-CoA carboxylase subunit epsilon</fullName>
    </recommendedName>
</protein>